<dbReference type="EMBL" id="CAJVAF010000300">
    <property type="protein sequence ID" value="CAG7593835.1"/>
    <property type="molecule type" value="Genomic_DNA"/>
</dbReference>
<dbReference type="CDD" id="cd19961">
    <property type="entry name" value="EcYidC-like_peri"/>
    <property type="match status" value="1"/>
</dbReference>
<evidence type="ECO:0000256" key="9">
    <source>
        <dbReference type="ARBA" id="ARBA00023136"/>
    </source>
</evidence>
<sequence>MEQFRLVLAVILSTAILFGWQYFFAPPVPRPKSTEISATADNQINISPDLRIAINQDREEILKQDFEQRIKIFNEYVSGSINLQGARLDDLILLKYRKDLTTKDKVVLLSPQNTQKSYFAEFGWLSTNNKFDLPNNKTIWKVGDTGNPNTANLCWINNQGIKFTIKITLDENYLFDINQGIENTSSEDIIVYPYTSVNRSYGQNESNAIVHEGAIAVFDNQLTEYSFSDLKEESTEKKQQKGWIGFSDKYWLVSILPNQNALFNAKLTWFGNKYQADILQNKITVSPGQSFNNTVRLFAGAKNIDLLHQYQNQYHIPLFDRAVDFGILYFITKPIFLLLNYFYNVIGNFGVAILILTIFIKVLLFPLTYKGFVNMNRLKVLQPQLATIKEKYGNDTVAFQKSVMELYKKEKVNPISGCLPLLLQMPVFFALYKVLSVTIEMRHAPFFGWIKDLSAPDPTTIFNLFGLLPWSVPSFLMIGVLPILMAITMHMQQSLNPAPADPTQAWVMKYLPLIFVFVFASFPSGLVLYWTWSNILSIIQQIVIKRIVK</sequence>
<comment type="similarity">
    <text evidence="2">Belongs to the OXA1/ALB3/YidC family. Type 1 subfamily.</text>
</comment>
<feature type="transmembrane region" description="Helical" evidence="13">
    <location>
        <begin position="467"/>
        <end position="489"/>
    </location>
</feature>
<dbReference type="NCBIfam" id="TIGR03592">
    <property type="entry name" value="yidC_oxa1_cterm"/>
    <property type="match status" value="1"/>
</dbReference>
<dbReference type="NCBIfam" id="TIGR03593">
    <property type="entry name" value="yidC_nterm"/>
    <property type="match status" value="1"/>
</dbReference>
<evidence type="ECO:0000313" key="16">
    <source>
        <dbReference type="EMBL" id="CAG7593835.1"/>
    </source>
</evidence>
<evidence type="ECO:0000313" key="17">
    <source>
        <dbReference type="Proteomes" id="UP000837675"/>
    </source>
</evidence>
<keyword evidence="6 13" id="KW-0812">Transmembrane</keyword>
<evidence type="ECO:0000259" key="15">
    <source>
        <dbReference type="Pfam" id="PF14849"/>
    </source>
</evidence>
<dbReference type="Proteomes" id="UP000837675">
    <property type="component" value="Unassembled WGS sequence"/>
</dbReference>
<organism evidence="16 17">
    <name type="scientific">Hyalomma marginatum</name>
    <dbReference type="NCBI Taxonomy" id="34627"/>
    <lineage>
        <taxon>Eukaryota</taxon>
        <taxon>Metazoa</taxon>
        <taxon>Ecdysozoa</taxon>
        <taxon>Arthropoda</taxon>
        <taxon>Chelicerata</taxon>
        <taxon>Arachnida</taxon>
        <taxon>Acari</taxon>
        <taxon>Parasitiformes</taxon>
        <taxon>Ixodida</taxon>
        <taxon>Ixodoidea</taxon>
        <taxon>Ixodidae</taxon>
        <taxon>Hyalomminae</taxon>
        <taxon>Hyalomma</taxon>
    </lineage>
</organism>
<evidence type="ECO:0000256" key="1">
    <source>
        <dbReference type="ARBA" id="ARBA00004429"/>
    </source>
</evidence>
<keyword evidence="9 13" id="KW-0472">Membrane</keyword>
<keyword evidence="5" id="KW-1003">Cell membrane</keyword>
<keyword evidence="7" id="KW-0653">Protein transport</keyword>
<dbReference type="AlphaFoldDB" id="A0A8S4C4V6"/>
<protein>
    <recommendedName>
        <fullName evidence="3">Membrane protein insertase YidC</fullName>
    </recommendedName>
    <alternativeName>
        <fullName evidence="12">Foldase YidC</fullName>
    </alternativeName>
    <alternativeName>
        <fullName evidence="11">Membrane integrase YidC</fullName>
    </alternativeName>
</protein>
<dbReference type="GO" id="GO:0005886">
    <property type="term" value="C:plasma membrane"/>
    <property type="evidence" value="ECO:0007669"/>
    <property type="project" value="UniProtKB-SubCell"/>
</dbReference>
<evidence type="ECO:0000256" key="7">
    <source>
        <dbReference type="ARBA" id="ARBA00022927"/>
    </source>
</evidence>
<dbReference type="Pfam" id="PF02096">
    <property type="entry name" value="60KD_IMP"/>
    <property type="match status" value="1"/>
</dbReference>
<gene>
    <name evidence="16" type="ORF">MHYMCMPASI_00716</name>
</gene>
<dbReference type="PRINTS" id="PR01900">
    <property type="entry name" value="YIDCPROTEIN"/>
</dbReference>
<evidence type="ECO:0000256" key="11">
    <source>
        <dbReference type="ARBA" id="ARBA00033245"/>
    </source>
</evidence>
<keyword evidence="8 13" id="KW-1133">Transmembrane helix</keyword>
<proteinExistence type="inferred from homology"/>
<feature type="transmembrane region" description="Helical" evidence="13">
    <location>
        <begin position="510"/>
        <end position="532"/>
    </location>
</feature>
<evidence type="ECO:0000259" key="14">
    <source>
        <dbReference type="Pfam" id="PF02096"/>
    </source>
</evidence>
<evidence type="ECO:0000256" key="6">
    <source>
        <dbReference type="ARBA" id="ARBA00022692"/>
    </source>
</evidence>
<dbReference type="InterPro" id="IPR019998">
    <property type="entry name" value="Membr_insert_YidC"/>
</dbReference>
<comment type="caution">
    <text evidence="16">The sequence shown here is derived from an EMBL/GenBank/DDBJ whole genome shotgun (WGS) entry which is preliminary data.</text>
</comment>
<dbReference type="PANTHER" id="PTHR12428">
    <property type="entry name" value="OXA1"/>
    <property type="match status" value="1"/>
</dbReference>
<evidence type="ECO:0000256" key="2">
    <source>
        <dbReference type="ARBA" id="ARBA00010527"/>
    </source>
</evidence>
<dbReference type="Gene3D" id="2.70.98.90">
    <property type="match status" value="1"/>
</dbReference>
<evidence type="ECO:0000256" key="4">
    <source>
        <dbReference type="ARBA" id="ARBA00022448"/>
    </source>
</evidence>
<feature type="domain" description="Membrane insertase YidC N-terminal" evidence="15">
    <location>
        <begin position="69"/>
        <end position="337"/>
    </location>
</feature>
<feature type="transmembrane region" description="Helical" evidence="13">
    <location>
        <begin position="349"/>
        <end position="369"/>
    </location>
</feature>
<dbReference type="Pfam" id="PF14849">
    <property type="entry name" value="YidC_periplas"/>
    <property type="match status" value="1"/>
</dbReference>
<dbReference type="GO" id="GO:0051205">
    <property type="term" value="P:protein insertion into membrane"/>
    <property type="evidence" value="ECO:0007669"/>
    <property type="project" value="TreeGrafter"/>
</dbReference>
<evidence type="ECO:0000256" key="12">
    <source>
        <dbReference type="ARBA" id="ARBA00033342"/>
    </source>
</evidence>
<evidence type="ECO:0000256" key="10">
    <source>
        <dbReference type="ARBA" id="ARBA00023186"/>
    </source>
</evidence>
<evidence type="ECO:0000256" key="3">
    <source>
        <dbReference type="ARBA" id="ARBA00015325"/>
    </source>
</evidence>
<evidence type="ECO:0000256" key="5">
    <source>
        <dbReference type="ARBA" id="ARBA00022475"/>
    </source>
</evidence>
<keyword evidence="10" id="KW-0143">Chaperone</keyword>
<accession>A0A8S4C4V6</accession>
<name>A0A8S4C4V6_9ACAR</name>
<comment type="subcellular location">
    <subcellularLocation>
        <location evidence="1">Cell inner membrane</location>
        <topology evidence="1">Multi-pass membrane protein</topology>
    </subcellularLocation>
</comment>
<evidence type="ECO:0000256" key="8">
    <source>
        <dbReference type="ARBA" id="ARBA00022989"/>
    </source>
</evidence>
<dbReference type="InterPro" id="IPR038221">
    <property type="entry name" value="YidC_periplasmic_sf"/>
</dbReference>
<evidence type="ECO:0000256" key="13">
    <source>
        <dbReference type="SAM" id="Phobius"/>
    </source>
</evidence>
<dbReference type="InterPro" id="IPR028055">
    <property type="entry name" value="YidC/Oxa/ALB_C"/>
</dbReference>
<keyword evidence="4" id="KW-0813">Transport</keyword>
<dbReference type="CDD" id="cd20070">
    <property type="entry name" value="5TM_YidC_Alb3"/>
    <property type="match status" value="1"/>
</dbReference>
<dbReference type="InterPro" id="IPR028053">
    <property type="entry name" value="Membr_insert_YidC_N"/>
</dbReference>
<dbReference type="InterPro" id="IPR047196">
    <property type="entry name" value="YidC_ALB_C"/>
</dbReference>
<dbReference type="InterPro" id="IPR001708">
    <property type="entry name" value="YidC/ALB3/OXA1/COX18"/>
</dbReference>
<dbReference type="HAMAP" id="MF_01810">
    <property type="entry name" value="YidC_type1"/>
    <property type="match status" value="1"/>
</dbReference>
<reference evidence="16" key="1">
    <citation type="submission" date="2021-06" db="EMBL/GenBank/DDBJ databases">
        <authorList>
            <person name="Nardi T."/>
            <person name="Nardi T."/>
        </authorList>
    </citation>
    <scope>NUCLEOTIDE SEQUENCE</scope>
</reference>
<dbReference type="GO" id="GO:0015031">
    <property type="term" value="P:protein transport"/>
    <property type="evidence" value="ECO:0007669"/>
    <property type="project" value="UniProtKB-KW"/>
</dbReference>
<dbReference type="PRINTS" id="PR00701">
    <property type="entry name" value="60KDINNERMP"/>
</dbReference>
<dbReference type="PANTHER" id="PTHR12428:SF65">
    <property type="entry name" value="CYTOCHROME C OXIDASE ASSEMBLY PROTEIN COX18, MITOCHONDRIAL"/>
    <property type="match status" value="1"/>
</dbReference>
<dbReference type="GO" id="GO:0032977">
    <property type="term" value="F:membrane insertase activity"/>
    <property type="evidence" value="ECO:0007669"/>
    <property type="project" value="InterPro"/>
</dbReference>
<dbReference type="NCBIfam" id="NF002353">
    <property type="entry name" value="PRK01318.1-4"/>
    <property type="match status" value="1"/>
</dbReference>
<feature type="domain" description="Membrane insertase YidC/Oxa/ALB C-terminal" evidence="14">
    <location>
        <begin position="349"/>
        <end position="546"/>
    </location>
</feature>
<feature type="transmembrane region" description="Helical" evidence="13">
    <location>
        <begin position="6"/>
        <end position="25"/>
    </location>
</feature>
<keyword evidence="17" id="KW-1185">Reference proteome</keyword>